<keyword evidence="5 6" id="KW-0472">Membrane</keyword>
<keyword evidence="3 6" id="KW-0812">Transmembrane</keyword>
<comment type="similarity">
    <text evidence="2">Belongs to the FUN14 family.</text>
</comment>
<evidence type="ECO:0000256" key="1">
    <source>
        <dbReference type="ARBA" id="ARBA00004370"/>
    </source>
</evidence>
<accession>A0A061B5X5</accession>
<reference evidence="7" key="1">
    <citation type="journal article" date="2014" name="Genome Announc.">
        <title>Genome sequence of the yeast Cyberlindnera fabianii (Hansenula fabianii).</title>
        <authorList>
            <person name="Freel K.C."/>
            <person name="Sarilar V."/>
            <person name="Neuveglise C."/>
            <person name="Devillers H."/>
            <person name="Friedrich A."/>
            <person name="Schacherer J."/>
        </authorList>
    </citation>
    <scope>NUCLEOTIDE SEQUENCE</scope>
    <source>
        <strain evidence="7">YJS4271</strain>
    </source>
</reference>
<feature type="transmembrane region" description="Helical" evidence="6">
    <location>
        <begin position="109"/>
        <end position="141"/>
    </location>
</feature>
<evidence type="ECO:0000313" key="7">
    <source>
        <dbReference type="EMBL" id="CDR42425.1"/>
    </source>
</evidence>
<name>A0A061B5X5_CYBFA</name>
<dbReference type="OrthoDB" id="3990500at2759"/>
<evidence type="ECO:0000256" key="3">
    <source>
        <dbReference type="ARBA" id="ARBA00022692"/>
    </source>
</evidence>
<gene>
    <name evidence="7" type="ORF">CYFA0S_09e03312g</name>
</gene>
<evidence type="ECO:0000256" key="5">
    <source>
        <dbReference type="ARBA" id="ARBA00023136"/>
    </source>
</evidence>
<dbReference type="AlphaFoldDB" id="A0A061B5X5"/>
<comment type="subcellular location">
    <subcellularLocation>
        <location evidence="1">Membrane</location>
    </subcellularLocation>
</comment>
<organism evidence="7">
    <name type="scientific">Cyberlindnera fabianii</name>
    <name type="common">Yeast</name>
    <name type="synonym">Hansenula fabianii</name>
    <dbReference type="NCBI Taxonomy" id="36022"/>
    <lineage>
        <taxon>Eukaryota</taxon>
        <taxon>Fungi</taxon>
        <taxon>Dikarya</taxon>
        <taxon>Ascomycota</taxon>
        <taxon>Saccharomycotina</taxon>
        <taxon>Saccharomycetes</taxon>
        <taxon>Phaffomycetales</taxon>
        <taxon>Phaffomycetaceae</taxon>
        <taxon>Cyberlindnera</taxon>
    </lineage>
</organism>
<keyword evidence="4 6" id="KW-1133">Transmembrane helix</keyword>
<evidence type="ECO:0000256" key="2">
    <source>
        <dbReference type="ARBA" id="ARBA00009160"/>
    </source>
</evidence>
<sequence>MFLQSSFRAATRSFKPTGFAFKQVSQRLFSSQVKSRALRPQSASTLGLLVGASAAVALHANSKILNEVANLGTINTGRLESNIKSLDPTTTPNTPVTSRFGGKLQYRQLCYGSLIGLFTGVVIGKLSSVLGFITLSSILLLQFLQTRGIISVPWTRIVRVGSDRINVRELFLEDPSFKISFALTFIIAAFNI</sequence>
<proteinExistence type="inferred from homology"/>
<dbReference type="Pfam" id="PF04930">
    <property type="entry name" value="FUN14"/>
    <property type="match status" value="1"/>
</dbReference>
<protein>
    <submittedName>
        <fullName evidence="7">CYFA0S09e03312g1_1</fullName>
    </submittedName>
</protein>
<dbReference type="PhylomeDB" id="A0A061B5X5"/>
<dbReference type="GO" id="GO:0016020">
    <property type="term" value="C:membrane"/>
    <property type="evidence" value="ECO:0007669"/>
    <property type="project" value="UniProtKB-SubCell"/>
</dbReference>
<dbReference type="InterPro" id="IPR007014">
    <property type="entry name" value="FUN14"/>
</dbReference>
<dbReference type="EMBL" id="LK052894">
    <property type="protein sequence ID" value="CDR42425.1"/>
    <property type="molecule type" value="Genomic_DNA"/>
</dbReference>
<evidence type="ECO:0000256" key="4">
    <source>
        <dbReference type="ARBA" id="ARBA00022989"/>
    </source>
</evidence>
<dbReference type="VEuPathDB" id="FungiDB:BON22_2700"/>
<evidence type="ECO:0000256" key="6">
    <source>
        <dbReference type="SAM" id="Phobius"/>
    </source>
</evidence>